<organism evidence="1 2">
    <name type="scientific">Araneus ventricosus</name>
    <name type="common">Orbweaver spider</name>
    <name type="synonym">Epeira ventricosa</name>
    <dbReference type="NCBI Taxonomy" id="182803"/>
    <lineage>
        <taxon>Eukaryota</taxon>
        <taxon>Metazoa</taxon>
        <taxon>Ecdysozoa</taxon>
        <taxon>Arthropoda</taxon>
        <taxon>Chelicerata</taxon>
        <taxon>Arachnida</taxon>
        <taxon>Araneae</taxon>
        <taxon>Araneomorphae</taxon>
        <taxon>Entelegynae</taxon>
        <taxon>Araneoidea</taxon>
        <taxon>Araneidae</taxon>
        <taxon>Araneus</taxon>
    </lineage>
</organism>
<accession>A0A4Y2D598</accession>
<sequence>MWISLFLCREVDSKGPATIEVDFELAFLASDGSVLTSDIEYKHAFLKDDSWGFPSFEERESVFVKRSTFFPQDVLTIRCRIWKSYGNVERDGQCIARTRIGVERKAFLWKIPNFSTLDFGREITFRLKSTSDDKPIMSLNLFPRKIQGIKTICIKFVPSNKNIV</sequence>
<dbReference type="InterPro" id="IPR002083">
    <property type="entry name" value="MATH/TRAF_dom"/>
</dbReference>
<proteinExistence type="predicted"/>
<name>A0A4Y2D598_ARAVE</name>
<dbReference type="EMBL" id="BGPR01000306">
    <property type="protein sequence ID" value="GBM11910.1"/>
    <property type="molecule type" value="Genomic_DNA"/>
</dbReference>
<gene>
    <name evidence="1" type="ORF">AVEN_209613_1</name>
</gene>
<reference evidence="1 2" key="1">
    <citation type="journal article" date="2019" name="Sci. Rep.">
        <title>Orb-weaving spider Araneus ventricosus genome elucidates the spidroin gene catalogue.</title>
        <authorList>
            <person name="Kono N."/>
            <person name="Nakamura H."/>
            <person name="Ohtoshi R."/>
            <person name="Moran D.A.P."/>
            <person name="Shinohara A."/>
            <person name="Yoshida Y."/>
            <person name="Fujiwara M."/>
            <person name="Mori M."/>
            <person name="Tomita M."/>
            <person name="Arakawa K."/>
        </authorList>
    </citation>
    <scope>NUCLEOTIDE SEQUENCE [LARGE SCALE GENOMIC DNA]</scope>
</reference>
<dbReference type="OrthoDB" id="6462788at2759"/>
<comment type="caution">
    <text evidence="1">The sequence shown here is derived from an EMBL/GenBank/DDBJ whole genome shotgun (WGS) entry which is preliminary data.</text>
</comment>
<keyword evidence="2" id="KW-1185">Reference proteome</keyword>
<dbReference type="SUPFAM" id="SSF49599">
    <property type="entry name" value="TRAF domain-like"/>
    <property type="match status" value="1"/>
</dbReference>
<dbReference type="AlphaFoldDB" id="A0A4Y2D598"/>
<evidence type="ECO:0000313" key="1">
    <source>
        <dbReference type="EMBL" id="GBM11910.1"/>
    </source>
</evidence>
<dbReference type="Gene3D" id="2.60.210.10">
    <property type="entry name" value="Apoptosis, Tumor Necrosis Factor Receptor Associated Protein 2, Chain A"/>
    <property type="match status" value="1"/>
</dbReference>
<dbReference type="Proteomes" id="UP000499080">
    <property type="component" value="Unassembled WGS sequence"/>
</dbReference>
<dbReference type="CDD" id="cd00121">
    <property type="entry name" value="MATH"/>
    <property type="match status" value="1"/>
</dbReference>
<evidence type="ECO:0000313" key="2">
    <source>
        <dbReference type="Proteomes" id="UP000499080"/>
    </source>
</evidence>
<dbReference type="InterPro" id="IPR008974">
    <property type="entry name" value="TRAF-like"/>
</dbReference>
<protein>
    <submittedName>
        <fullName evidence="1">Uncharacterized protein</fullName>
    </submittedName>
</protein>